<protein>
    <submittedName>
        <fullName evidence="1">Uncharacterized protein</fullName>
    </submittedName>
</protein>
<gene>
    <name evidence="1" type="ORF">SAMN04244559_01880</name>
</gene>
<keyword evidence="2" id="KW-1185">Reference proteome</keyword>
<name>A0A1H6HPB0_MAGFU</name>
<sequence>MRLFNAVLNCPHCGATCAHRVMAYGDGTAVAWCSACHNPKELLVTQLRERQSRKPDQAAE</sequence>
<dbReference type="RefSeq" id="WP_139305548.1">
    <property type="nucleotide sequence ID" value="NZ_FNWO01000006.1"/>
</dbReference>
<accession>A0A1H6HPB0</accession>
<organism evidence="1 2">
    <name type="scientific">Magnetospirillum fulvum</name>
    <name type="common">Rhodospirillum fulvum</name>
    <dbReference type="NCBI Taxonomy" id="1082"/>
    <lineage>
        <taxon>Bacteria</taxon>
        <taxon>Pseudomonadati</taxon>
        <taxon>Pseudomonadota</taxon>
        <taxon>Alphaproteobacteria</taxon>
        <taxon>Rhodospirillales</taxon>
        <taxon>Rhodospirillaceae</taxon>
        <taxon>Magnetospirillum</taxon>
    </lineage>
</organism>
<evidence type="ECO:0000313" key="1">
    <source>
        <dbReference type="EMBL" id="SEH36005.1"/>
    </source>
</evidence>
<reference evidence="2" key="1">
    <citation type="submission" date="2016-10" db="EMBL/GenBank/DDBJ databases">
        <authorList>
            <person name="Varghese N."/>
            <person name="Submissions S."/>
        </authorList>
    </citation>
    <scope>NUCLEOTIDE SEQUENCE [LARGE SCALE GENOMIC DNA]</scope>
    <source>
        <strain evidence="2">DSM 13234</strain>
    </source>
</reference>
<dbReference type="AlphaFoldDB" id="A0A1H6HPB0"/>
<dbReference type="Proteomes" id="UP000182983">
    <property type="component" value="Unassembled WGS sequence"/>
</dbReference>
<proteinExistence type="predicted"/>
<dbReference type="OrthoDB" id="7361428at2"/>
<dbReference type="EMBL" id="FNWO01000006">
    <property type="protein sequence ID" value="SEH36005.1"/>
    <property type="molecule type" value="Genomic_DNA"/>
</dbReference>
<evidence type="ECO:0000313" key="2">
    <source>
        <dbReference type="Proteomes" id="UP000182983"/>
    </source>
</evidence>